<dbReference type="OMA" id="PEHEGNT"/>
<sequence>MEADAPLDCAHFLLTPTRTRCELVVSSGDQTEKLASGLLQPFSSHIKAVNEEIDKGGCSIKLEPSGDDAASWFTKGTMERFVRFVSTPEVLERVDSVDNELSQLEETLSRHNDGSVMQNSSAGEQENSNLQLLKALEARRAILQKEKSMAFARAEAAGFSAKNTSDLMRFAQQFGASRLR</sequence>
<evidence type="ECO:0000313" key="2">
    <source>
        <dbReference type="Proteomes" id="UP000001514"/>
    </source>
</evidence>
<keyword evidence="2" id="KW-1185">Reference proteome</keyword>
<dbReference type="HOGENOM" id="CLU_080581_0_0_1"/>
<dbReference type="PANTHER" id="PTHR31008">
    <property type="entry name" value="COP1-INTERACTING PROTEIN-RELATED"/>
    <property type="match status" value="1"/>
</dbReference>
<name>D8QYU3_SELML</name>
<gene>
    <name evidence="1" type="ORF">SELMODRAFT_82306</name>
</gene>
<dbReference type="STRING" id="88036.D8QYU3"/>
<dbReference type="KEGG" id="smo:SELMODRAFT_82306"/>
<dbReference type="InParanoid" id="D8QYU3"/>
<protein>
    <submittedName>
        <fullName evidence="1">Uncharacterized protein</fullName>
    </submittedName>
</protein>
<dbReference type="PANTHER" id="PTHR31008:SF2">
    <property type="entry name" value="COP1-INTERACTING PROTEIN-LIKE PROTEIN"/>
    <property type="match status" value="1"/>
</dbReference>
<dbReference type="Gramene" id="EFJ34675">
    <property type="protein sequence ID" value="EFJ34675"/>
    <property type="gene ID" value="SELMODRAFT_82306"/>
</dbReference>
<dbReference type="AlphaFoldDB" id="D8QYU3"/>
<evidence type="ECO:0000313" key="1">
    <source>
        <dbReference type="EMBL" id="EFJ34675.1"/>
    </source>
</evidence>
<organism evidence="2">
    <name type="scientific">Selaginella moellendorffii</name>
    <name type="common">Spikemoss</name>
    <dbReference type="NCBI Taxonomy" id="88036"/>
    <lineage>
        <taxon>Eukaryota</taxon>
        <taxon>Viridiplantae</taxon>
        <taxon>Streptophyta</taxon>
        <taxon>Embryophyta</taxon>
        <taxon>Tracheophyta</taxon>
        <taxon>Lycopodiopsida</taxon>
        <taxon>Selaginellales</taxon>
        <taxon>Selaginellaceae</taxon>
        <taxon>Selaginella</taxon>
    </lineage>
</organism>
<dbReference type="eggNOG" id="ENOG502QUP9">
    <property type="taxonomic scope" value="Eukaryota"/>
</dbReference>
<dbReference type="Proteomes" id="UP000001514">
    <property type="component" value="Unassembled WGS sequence"/>
</dbReference>
<proteinExistence type="predicted"/>
<reference evidence="1 2" key="1">
    <citation type="journal article" date="2011" name="Science">
        <title>The Selaginella genome identifies genetic changes associated with the evolution of vascular plants.</title>
        <authorList>
            <person name="Banks J.A."/>
            <person name="Nishiyama T."/>
            <person name="Hasebe M."/>
            <person name="Bowman J.L."/>
            <person name="Gribskov M."/>
            <person name="dePamphilis C."/>
            <person name="Albert V.A."/>
            <person name="Aono N."/>
            <person name="Aoyama T."/>
            <person name="Ambrose B.A."/>
            <person name="Ashton N.W."/>
            <person name="Axtell M.J."/>
            <person name="Barker E."/>
            <person name="Barker M.S."/>
            <person name="Bennetzen J.L."/>
            <person name="Bonawitz N.D."/>
            <person name="Chapple C."/>
            <person name="Cheng C."/>
            <person name="Correa L.G."/>
            <person name="Dacre M."/>
            <person name="DeBarry J."/>
            <person name="Dreyer I."/>
            <person name="Elias M."/>
            <person name="Engstrom E.M."/>
            <person name="Estelle M."/>
            <person name="Feng L."/>
            <person name="Finet C."/>
            <person name="Floyd S.K."/>
            <person name="Frommer W.B."/>
            <person name="Fujita T."/>
            <person name="Gramzow L."/>
            <person name="Gutensohn M."/>
            <person name="Harholt J."/>
            <person name="Hattori M."/>
            <person name="Heyl A."/>
            <person name="Hirai T."/>
            <person name="Hiwatashi Y."/>
            <person name="Ishikawa M."/>
            <person name="Iwata M."/>
            <person name="Karol K.G."/>
            <person name="Koehler B."/>
            <person name="Kolukisaoglu U."/>
            <person name="Kubo M."/>
            <person name="Kurata T."/>
            <person name="Lalonde S."/>
            <person name="Li K."/>
            <person name="Li Y."/>
            <person name="Litt A."/>
            <person name="Lyons E."/>
            <person name="Manning G."/>
            <person name="Maruyama T."/>
            <person name="Michael T.P."/>
            <person name="Mikami K."/>
            <person name="Miyazaki S."/>
            <person name="Morinaga S."/>
            <person name="Murata T."/>
            <person name="Mueller-Roeber B."/>
            <person name="Nelson D.R."/>
            <person name="Obara M."/>
            <person name="Oguri Y."/>
            <person name="Olmstead R.G."/>
            <person name="Onodera N."/>
            <person name="Petersen B.L."/>
            <person name="Pils B."/>
            <person name="Prigge M."/>
            <person name="Rensing S.A."/>
            <person name="Riano-Pachon D.M."/>
            <person name="Roberts A.W."/>
            <person name="Sato Y."/>
            <person name="Scheller H.V."/>
            <person name="Schulz B."/>
            <person name="Schulz C."/>
            <person name="Shakirov E.V."/>
            <person name="Shibagaki N."/>
            <person name="Shinohara N."/>
            <person name="Shippen D.E."/>
            <person name="Soerensen I."/>
            <person name="Sotooka R."/>
            <person name="Sugimoto N."/>
            <person name="Sugita M."/>
            <person name="Sumikawa N."/>
            <person name="Tanurdzic M."/>
            <person name="Theissen G."/>
            <person name="Ulvskov P."/>
            <person name="Wakazuki S."/>
            <person name="Weng J.K."/>
            <person name="Willats W.W."/>
            <person name="Wipf D."/>
            <person name="Wolf P.G."/>
            <person name="Yang L."/>
            <person name="Zimmer A.D."/>
            <person name="Zhu Q."/>
            <person name="Mitros T."/>
            <person name="Hellsten U."/>
            <person name="Loque D."/>
            <person name="Otillar R."/>
            <person name="Salamov A."/>
            <person name="Schmutz J."/>
            <person name="Shapiro H."/>
            <person name="Lindquist E."/>
            <person name="Lucas S."/>
            <person name="Rokhsar D."/>
            <person name="Grigoriev I.V."/>
        </authorList>
    </citation>
    <scope>NUCLEOTIDE SEQUENCE [LARGE SCALE GENOMIC DNA]</scope>
</reference>
<dbReference type="EMBL" id="GL377569">
    <property type="protein sequence ID" value="EFJ34675.1"/>
    <property type="molecule type" value="Genomic_DNA"/>
</dbReference>
<accession>D8QYU3</accession>